<proteinExistence type="predicted"/>
<keyword evidence="2" id="KW-1003">Cell membrane</keyword>
<sequence>MFFAGCLTVWTKSALVGHEAIDRPVSGVFLGKVLGVDEQPAERRVRWLVATREPGSGRPIKVRLNVADGLGVESVSPGAVIRFEARLMPPAPPMFPGGYNFARAAWFSGLSASGKVSGKVEIVTSGGEGETLEAARSVLSQHVRERLSGSQGGIAAALASGDRGGIVEEDAQAMRDAGLAHLLAISGLHVSAVIGAAYFLVLRLLALSPALALRFRLPVVAALCGALAGIAYTLLTGSQVPTVRSCIGAMLVLIALALGREALSLRLLAVAGFAVLLLWPESLTGPSFQMSFAAVLAIVALATCGPVRRFLAPREESWLSRLMRQTVMLFVTGFVIEIVLMPIGFYHFHRAGAYGALANVLAIPLTTFAVMPCIALALLFDLVGLGGPFWWLAGQFIDLLLGLAHKISALPGAVSVLPAMGTGGFLLFVSGGLWLGLWSGRVRLLGLVPACLGIVWLILLEPPDILVTGDGRHVGLVVDNGERLVTLRDTGSDYVRDNLREFAGVEGELTPLASWPGARCNREFCSVRIGRQGRSWDLLIARGRDQVPERALAAACDKADIVIADRWLPRSCSPRWLKADRNMLQRTGGLAIRLRQKSVETVAEGQGHHGWWTPRAP</sequence>
<evidence type="ECO:0000259" key="8">
    <source>
        <dbReference type="Pfam" id="PF13567"/>
    </source>
</evidence>
<evidence type="ECO:0000256" key="2">
    <source>
        <dbReference type="ARBA" id="ARBA00022475"/>
    </source>
</evidence>
<dbReference type="AlphaFoldDB" id="A0A1U6H009"/>
<evidence type="ECO:0000259" key="7">
    <source>
        <dbReference type="Pfam" id="PF03772"/>
    </source>
</evidence>
<protein>
    <submittedName>
        <fullName evidence="9">Competence protein ComEC</fullName>
    </submittedName>
</protein>
<dbReference type="InterPro" id="IPR052159">
    <property type="entry name" value="Competence_DNA_uptake"/>
</dbReference>
<organism evidence="9 10">
    <name type="scientific">Novosphingobium mathurense</name>
    <dbReference type="NCBI Taxonomy" id="428990"/>
    <lineage>
        <taxon>Bacteria</taxon>
        <taxon>Pseudomonadati</taxon>
        <taxon>Pseudomonadota</taxon>
        <taxon>Alphaproteobacteria</taxon>
        <taxon>Sphingomonadales</taxon>
        <taxon>Sphingomonadaceae</taxon>
        <taxon>Novosphingobium</taxon>
    </lineage>
</organism>
<name>A0A1U6H009_9SPHN</name>
<keyword evidence="5 6" id="KW-0472">Membrane</keyword>
<feature type="transmembrane region" description="Helical" evidence="6">
    <location>
        <begin position="327"/>
        <end position="348"/>
    </location>
</feature>
<dbReference type="NCBIfam" id="TIGR00360">
    <property type="entry name" value="ComEC_N-term"/>
    <property type="match status" value="1"/>
</dbReference>
<feature type="transmembrane region" description="Helical" evidence="6">
    <location>
        <begin position="265"/>
        <end position="282"/>
    </location>
</feature>
<feature type="transmembrane region" description="Helical" evidence="6">
    <location>
        <begin position="442"/>
        <end position="460"/>
    </location>
</feature>
<feature type="transmembrane region" description="Helical" evidence="6">
    <location>
        <begin position="182"/>
        <end position="205"/>
    </location>
</feature>
<evidence type="ECO:0000256" key="5">
    <source>
        <dbReference type="ARBA" id="ARBA00023136"/>
    </source>
</evidence>
<evidence type="ECO:0000256" key="3">
    <source>
        <dbReference type="ARBA" id="ARBA00022692"/>
    </source>
</evidence>
<feature type="transmembrane region" description="Helical" evidence="6">
    <location>
        <begin position="389"/>
        <end position="407"/>
    </location>
</feature>
<accession>A0A1U6H009</accession>
<evidence type="ECO:0000256" key="4">
    <source>
        <dbReference type="ARBA" id="ARBA00022989"/>
    </source>
</evidence>
<evidence type="ECO:0000313" key="9">
    <source>
        <dbReference type="EMBL" id="SLJ89111.1"/>
    </source>
</evidence>
<dbReference type="PANTHER" id="PTHR30619">
    <property type="entry name" value="DNA INTERNALIZATION/COMPETENCE PROTEIN COMEC/REC2"/>
    <property type="match status" value="1"/>
</dbReference>
<dbReference type="Pfam" id="PF03772">
    <property type="entry name" value="Competence"/>
    <property type="match status" value="1"/>
</dbReference>
<keyword evidence="10" id="KW-1185">Reference proteome</keyword>
<gene>
    <name evidence="9" type="ORF">SAMN06295987_101931</name>
</gene>
<evidence type="ECO:0000256" key="1">
    <source>
        <dbReference type="ARBA" id="ARBA00004651"/>
    </source>
</evidence>
<feature type="transmembrane region" description="Helical" evidence="6">
    <location>
        <begin position="241"/>
        <end position="258"/>
    </location>
</feature>
<feature type="transmembrane region" description="Helical" evidence="6">
    <location>
        <begin position="288"/>
        <end position="307"/>
    </location>
</feature>
<reference evidence="10" key="1">
    <citation type="submission" date="2017-02" db="EMBL/GenBank/DDBJ databases">
        <authorList>
            <person name="Varghese N."/>
            <person name="Submissions S."/>
        </authorList>
    </citation>
    <scope>NUCLEOTIDE SEQUENCE [LARGE SCALE GENOMIC DNA]</scope>
    <source>
        <strain evidence="10">SM117</strain>
    </source>
</reference>
<evidence type="ECO:0000313" key="10">
    <source>
        <dbReference type="Proteomes" id="UP000190989"/>
    </source>
</evidence>
<feature type="domain" description="ComEC/Rec2-related protein" evidence="7">
    <location>
        <begin position="158"/>
        <end position="440"/>
    </location>
</feature>
<feature type="domain" description="DUF4131" evidence="8">
    <location>
        <begin position="2"/>
        <end position="119"/>
    </location>
</feature>
<dbReference type="InterPro" id="IPR025405">
    <property type="entry name" value="DUF4131"/>
</dbReference>
<dbReference type="Proteomes" id="UP000190989">
    <property type="component" value="Unassembled WGS sequence"/>
</dbReference>
<keyword evidence="3 6" id="KW-0812">Transmembrane</keyword>
<evidence type="ECO:0000256" key="6">
    <source>
        <dbReference type="SAM" id="Phobius"/>
    </source>
</evidence>
<comment type="subcellular location">
    <subcellularLocation>
        <location evidence="1">Cell membrane</location>
        <topology evidence="1">Multi-pass membrane protein</topology>
    </subcellularLocation>
</comment>
<dbReference type="PANTHER" id="PTHR30619:SF1">
    <property type="entry name" value="RECOMBINATION PROTEIN 2"/>
    <property type="match status" value="1"/>
</dbReference>
<dbReference type="EMBL" id="FVZE01000001">
    <property type="protein sequence ID" value="SLJ89111.1"/>
    <property type="molecule type" value="Genomic_DNA"/>
</dbReference>
<feature type="transmembrane region" description="Helical" evidence="6">
    <location>
        <begin position="360"/>
        <end position="382"/>
    </location>
</feature>
<dbReference type="Pfam" id="PF13567">
    <property type="entry name" value="DUF4131"/>
    <property type="match status" value="1"/>
</dbReference>
<dbReference type="GO" id="GO:0005886">
    <property type="term" value="C:plasma membrane"/>
    <property type="evidence" value="ECO:0007669"/>
    <property type="project" value="UniProtKB-SubCell"/>
</dbReference>
<feature type="transmembrane region" description="Helical" evidence="6">
    <location>
        <begin position="413"/>
        <end position="435"/>
    </location>
</feature>
<keyword evidence="4 6" id="KW-1133">Transmembrane helix</keyword>
<dbReference type="InterPro" id="IPR004477">
    <property type="entry name" value="ComEC_N"/>
</dbReference>
<feature type="transmembrane region" description="Helical" evidence="6">
    <location>
        <begin position="217"/>
        <end position="235"/>
    </location>
</feature>
<dbReference type="STRING" id="428990.SAMN06295987_101931"/>